<feature type="domain" description="HMA" evidence="2">
    <location>
        <begin position="19"/>
        <end position="84"/>
    </location>
</feature>
<dbReference type="EC" id="3.6.3.4" evidence="3"/>
<gene>
    <name evidence="3" type="ORF">MNB_SV-10-1113</name>
</gene>
<dbReference type="Pfam" id="PF00403">
    <property type="entry name" value="HMA"/>
    <property type="match status" value="1"/>
</dbReference>
<dbReference type="InterPro" id="IPR001802">
    <property type="entry name" value="MerP/CopZ"/>
</dbReference>
<dbReference type="PROSITE" id="PS50846">
    <property type="entry name" value="HMA_2"/>
    <property type="match status" value="1"/>
</dbReference>
<dbReference type="Gene3D" id="3.30.70.100">
    <property type="match status" value="1"/>
</dbReference>
<dbReference type="PANTHER" id="PTHR46594:SF4">
    <property type="entry name" value="P-TYPE CATION-TRANSPORTING ATPASE"/>
    <property type="match status" value="1"/>
</dbReference>
<dbReference type="CDD" id="cd00371">
    <property type="entry name" value="HMA"/>
    <property type="match status" value="1"/>
</dbReference>
<evidence type="ECO:0000313" key="3">
    <source>
        <dbReference type="EMBL" id="SFV69672.1"/>
    </source>
</evidence>
<protein>
    <submittedName>
        <fullName evidence="3">Lead, cadmium, zinc and mercury transporting ATPase Copper-translocating P-type ATPase</fullName>
        <ecNumber evidence="3">3.6.3.3</ecNumber>
        <ecNumber evidence="3">3.6.3.4</ecNumber>
    </submittedName>
</protein>
<dbReference type="InterPro" id="IPR036163">
    <property type="entry name" value="HMA_dom_sf"/>
</dbReference>
<dbReference type="PANTHER" id="PTHR46594">
    <property type="entry name" value="P-TYPE CATION-TRANSPORTING ATPASE"/>
    <property type="match status" value="1"/>
</dbReference>
<evidence type="ECO:0000256" key="1">
    <source>
        <dbReference type="ARBA" id="ARBA00022723"/>
    </source>
</evidence>
<keyword evidence="1" id="KW-0479">Metal-binding</keyword>
<dbReference type="GO" id="GO:0046872">
    <property type="term" value="F:metal ion binding"/>
    <property type="evidence" value="ECO:0007669"/>
    <property type="project" value="UniProtKB-KW"/>
</dbReference>
<name>A0A1W1CVH4_9ZZZZ</name>
<dbReference type="EC" id="3.6.3.3" evidence="3"/>
<dbReference type="SUPFAM" id="SSF55008">
    <property type="entry name" value="HMA, heavy metal-associated domain"/>
    <property type="match status" value="1"/>
</dbReference>
<dbReference type="EMBL" id="FPHL01000059">
    <property type="protein sequence ID" value="SFV69672.1"/>
    <property type="molecule type" value="Genomic_DNA"/>
</dbReference>
<dbReference type="FunFam" id="3.30.70.100:FF:000005">
    <property type="entry name" value="Copper-exporting P-type ATPase A"/>
    <property type="match status" value="1"/>
</dbReference>
<proteinExistence type="predicted"/>
<evidence type="ECO:0000259" key="2">
    <source>
        <dbReference type="PROSITE" id="PS50846"/>
    </source>
</evidence>
<reference evidence="3" key="1">
    <citation type="submission" date="2016-10" db="EMBL/GenBank/DDBJ databases">
        <authorList>
            <person name="de Groot N.N."/>
        </authorList>
    </citation>
    <scope>NUCLEOTIDE SEQUENCE</scope>
</reference>
<dbReference type="PRINTS" id="PR00946">
    <property type="entry name" value="HGSCAVENGER"/>
</dbReference>
<dbReference type="InterPro" id="IPR006121">
    <property type="entry name" value="HMA_dom"/>
</dbReference>
<organism evidence="3">
    <name type="scientific">hydrothermal vent metagenome</name>
    <dbReference type="NCBI Taxonomy" id="652676"/>
    <lineage>
        <taxon>unclassified sequences</taxon>
        <taxon>metagenomes</taxon>
        <taxon>ecological metagenomes</taxon>
    </lineage>
</organism>
<keyword evidence="3" id="KW-0378">Hydrolase</keyword>
<sequence length="89" mass="9899">MFKYFIILVFPLLLLSAEKTATIKIEGMTCPLCTTAVKKSLKKVDGVIKAKVRLNTKTAIVHYKGKVKEKTLLEAIKRTGYKGTVISVK</sequence>
<accession>A0A1W1CVH4</accession>
<dbReference type="AlphaFoldDB" id="A0A1W1CVH4"/>
<dbReference type="GO" id="GO:0016787">
    <property type="term" value="F:hydrolase activity"/>
    <property type="evidence" value="ECO:0007669"/>
    <property type="project" value="UniProtKB-KW"/>
</dbReference>